<evidence type="ECO:0000313" key="4">
    <source>
        <dbReference type="Proteomes" id="UP000078544"/>
    </source>
</evidence>
<accession>A0A168F4Z0</accession>
<dbReference type="PANTHER" id="PTHR10334">
    <property type="entry name" value="CYSTEINE-RICH SECRETORY PROTEIN-RELATED"/>
    <property type="match status" value="1"/>
</dbReference>
<proteinExistence type="predicted"/>
<dbReference type="OrthoDB" id="337038at2759"/>
<dbReference type="InterPro" id="IPR035940">
    <property type="entry name" value="CAP_sf"/>
</dbReference>
<dbReference type="Pfam" id="PF00188">
    <property type="entry name" value="CAP"/>
    <property type="match status" value="1"/>
</dbReference>
<dbReference type="GO" id="GO:0005576">
    <property type="term" value="C:extracellular region"/>
    <property type="evidence" value="ECO:0007669"/>
    <property type="project" value="InterPro"/>
</dbReference>
<dbReference type="EMBL" id="AZGY01000003">
    <property type="protein sequence ID" value="KZZ99481.1"/>
    <property type="molecule type" value="Genomic_DNA"/>
</dbReference>
<keyword evidence="4" id="KW-1185">Reference proteome</keyword>
<dbReference type="InterPro" id="IPR014044">
    <property type="entry name" value="CAP_dom"/>
</dbReference>
<sequence>MTPPAPQHRHSILPLFLAVVLLLSAPFLVAADIVTVTVQAPVPSDEPQWKDGPAFTSAVLNSTNAYRARYNASAVTWNATLASFAGEYLARSDCRFAHSNGPYGENLAEGYANATAGVEGWGDEASRYNFDNPGFDHDTGHFTQLVWKNTTDVGCDRRLCGQSGWYLVCEYWPRGNVLGQFGTQVDRRVATGAAAAGRVGAGWRTAAAAAALQVAMWAAWYL</sequence>
<dbReference type="Proteomes" id="UP000078544">
    <property type="component" value="Unassembled WGS sequence"/>
</dbReference>
<dbReference type="InterPro" id="IPR001283">
    <property type="entry name" value="CRISP-related"/>
</dbReference>
<dbReference type="Gene3D" id="3.40.33.10">
    <property type="entry name" value="CAP"/>
    <property type="match status" value="1"/>
</dbReference>
<dbReference type="SMART" id="SM00198">
    <property type="entry name" value="SCP"/>
    <property type="match status" value="1"/>
</dbReference>
<dbReference type="SUPFAM" id="SSF55797">
    <property type="entry name" value="PR-1-like"/>
    <property type="match status" value="1"/>
</dbReference>
<evidence type="ECO:0000256" key="1">
    <source>
        <dbReference type="SAM" id="SignalP"/>
    </source>
</evidence>
<dbReference type="InterPro" id="IPR018244">
    <property type="entry name" value="Allrgn_V5/Tpx1_CS"/>
</dbReference>
<organism evidence="3 4">
    <name type="scientific">Moelleriella libera RCEF 2490</name>
    <dbReference type="NCBI Taxonomy" id="1081109"/>
    <lineage>
        <taxon>Eukaryota</taxon>
        <taxon>Fungi</taxon>
        <taxon>Dikarya</taxon>
        <taxon>Ascomycota</taxon>
        <taxon>Pezizomycotina</taxon>
        <taxon>Sordariomycetes</taxon>
        <taxon>Hypocreomycetidae</taxon>
        <taxon>Hypocreales</taxon>
        <taxon>Clavicipitaceae</taxon>
        <taxon>Moelleriella</taxon>
    </lineage>
</organism>
<gene>
    <name evidence="3" type="ORF">AAL_02053</name>
</gene>
<reference evidence="3 4" key="1">
    <citation type="journal article" date="2016" name="Genome Biol. Evol.">
        <title>Divergent and convergent evolution of fungal pathogenicity.</title>
        <authorList>
            <person name="Shang Y."/>
            <person name="Xiao G."/>
            <person name="Zheng P."/>
            <person name="Cen K."/>
            <person name="Zhan S."/>
            <person name="Wang C."/>
        </authorList>
    </citation>
    <scope>NUCLEOTIDE SEQUENCE [LARGE SCALE GENOMIC DNA]</scope>
    <source>
        <strain evidence="3 4">RCEF 2490</strain>
    </source>
</reference>
<comment type="caution">
    <text evidence="3">The sequence shown here is derived from an EMBL/GenBank/DDBJ whole genome shotgun (WGS) entry which is preliminary data.</text>
</comment>
<dbReference type="PRINTS" id="PR00837">
    <property type="entry name" value="V5TPXLIKE"/>
</dbReference>
<protein>
    <submittedName>
        <fullName evidence="3">Allergen V5/Tpx-1-related protein</fullName>
    </submittedName>
</protein>
<name>A0A168F4Z0_9HYPO</name>
<keyword evidence="1" id="KW-0732">Signal</keyword>
<dbReference type="STRING" id="1081109.A0A168F4Z0"/>
<feature type="chain" id="PRO_5007896761" evidence="1">
    <location>
        <begin position="32"/>
        <end position="222"/>
    </location>
</feature>
<evidence type="ECO:0000259" key="2">
    <source>
        <dbReference type="SMART" id="SM00198"/>
    </source>
</evidence>
<dbReference type="AlphaFoldDB" id="A0A168F4Z0"/>
<feature type="domain" description="SCP" evidence="2">
    <location>
        <begin position="54"/>
        <end position="179"/>
    </location>
</feature>
<evidence type="ECO:0000313" key="3">
    <source>
        <dbReference type="EMBL" id="KZZ99481.1"/>
    </source>
</evidence>
<feature type="signal peptide" evidence="1">
    <location>
        <begin position="1"/>
        <end position="31"/>
    </location>
</feature>
<dbReference type="PROSITE" id="PS01009">
    <property type="entry name" value="CRISP_1"/>
    <property type="match status" value="1"/>
</dbReference>